<keyword evidence="4" id="KW-1185">Reference proteome</keyword>
<keyword evidence="2" id="KW-1133">Transmembrane helix</keyword>
<dbReference type="KEGG" id="nti:DNFV4_02949"/>
<dbReference type="RefSeq" id="WP_289269241.1">
    <property type="nucleotide sequence ID" value="NZ_OX365700.1"/>
</dbReference>
<feature type="compositionally biased region" description="Polar residues" evidence="1">
    <location>
        <begin position="222"/>
        <end position="238"/>
    </location>
</feature>
<dbReference type="AlphaFoldDB" id="A0AA86N0P4"/>
<organism evidence="3 4">
    <name type="scientific">Nitrospira tepida</name>
    <dbReference type="NCBI Taxonomy" id="2973512"/>
    <lineage>
        <taxon>Bacteria</taxon>
        <taxon>Pseudomonadati</taxon>
        <taxon>Nitrospirota</taxon>
        <taxon>Nitrospiria</taxon>
        <taxon>Nitrospirales</taxon>
        <taxon>Nitrospiraceae</taxon>
        <taxon>Nitrospira</taxon>
    </lineage>
</organism>
<feature type="transmembrane region" description="Helical" evidence="2">
    <location>
        <begin position="15"/>
        <end position="35"/>
    </location>
</feature>
<feature type="compositionally biased region" description="Gly residues" evidence="1">
    <location>
        <begin position="201"/>
        <end position="210"/>
    </location>
</feature>
<evidence type="ECO:0000256" key="1">
    <source>
        <dbReference type="SAM" id="MobiDB-lite"/>
    </source>
</evidence>
<feature type="region of interest" description="Disordered" evidence="1">
    <location>
        <begin position="165"/>
        <end position="248"/>
    </location>
</feature>
<gene>
    <name evidence="3" type="ORF">DNFV4_02949</name>
</gene>
<dbReference type="Proteomes" id="UP001179121">
    <property type="component" value="Chromosome"/>
</dbReference>
<dbReference type="EMBL" id="OX365700">
    <property type="protein sequence ID" value="CAI4032519.1"/>
    <property type="molecule type" value="Genomic_DNA"/>
</dbReference>
<accession>A0AA86N0P4</accession>
<name>A0AA86N0P4_9BACT</name>
<evidence type="ECO:0000313" key="3">
    <source>
        <dbReference type="EMBL" id="CAI4032519.1"/>
    </source>
</evidence>
<evidence type="ECO:0000256" key="2">
    <source>
        <dbReference type="SAM" id="Phobius"/>
    </source>
</evidence>
<feature type="compositionally biased region" description="Low complexity" evidence="1">
    <location>
        <begin position="170"/>
        <end position="188"/>
    </location>
</feature>
<keyword evidence="2" id="KW-0472">Membrane</keyword>
<keyword evidence="2" id="KW-0812">Transmembrane</keyword>
<proteinExistence type="predicted"/>
<reference evidence="3" key="1">
    <citation type="submission" date="2022-10" db="EMBL/GenBank/DDBJ databases">
        <authorList>
            <person name="Koch H."/>
        </authorList>
    </citation>
    <scope>NUCLEOTIDE SEQUENCE</scope>
    <source>
        <strain evidence="3">DNF</strain>
    </source>
</reference>
<evidence type="ECO:0000313" key="4">
    <source>
        <dbReference type="Proteomes" id="UP001179121"/>
    </source>
</evidence>
<evidence type="ECO:0008006" key="5">
    <source>
        <dbReference type="Google" id="ProtNLM"/>
    </source>
</evidence>
<protein>
    <recommendedName>
        <fullName evidence="5">Type II secretion system protein</fullName>
    </recommendedName>
</protein>
<sequence length="248" mass="26294">MGPPRNRLIASQQGFTYLTLMFSILLIGVAVVTAAEPWKTVIRRAQEADLLARGIEIQQALAAYSASRKGGRVMPGEIYPASLEDLTRLPRPFLRKVYRDPITARDWELIRSPTGGIMGVRSRSTKKPLKQHEFPPAVRHFDGLKRYRDWVFQHPNQSSVNLLNPLGMVPTGTMPPAAGPQAGPRPGAVSPGASPFATGQAGAGAFGGFSSGSIDQPEDGTVPSQPGDQPTGSSSAVPSETGGSGPAE</sequence>